<organism evidence="2 3">
    <name type="scientific">Portunus trituberculatus</name>
    <name type="common">Swimming crab</name>
    <name type="synonym">Neptunus trituberculatus</name>
    <dbReference type="NCBI Taxonomy" id="210409"/>
    <lineage>
        <taxon>Eukaryota</taxon>
        <taxon>Metazoa</taxon>
        <taxon>Ecdysozoa</taxon>
        <taxon>Arthropoda</taxon>
        <taxon>Crustacea</taxon>
        <taxon>Multicrustacea</taxon>
        <taxon>Malacostraca</taxon>
        <taxon>Eumalacostraca</taxon>
        <taxon>Eucarida</taxon>
        <taxon>Decapoda</taxon>
        <taxon>Pleocyemata</taxon>
        <taxon>Brachyura</taxon>
        <taxon>Eubrachyura</taxon>
        <taxon>Portunoidea</taxon>
        <taxon>Portunidae</taxon>
        <taxon>Portuninae</taxon>
        <taxon>Portunus</taxon>
    </lineage>
</organism>
<evidence type="ECO:0000313" key="2">
    <source>
        <dbReference type="EMBL" id="MPC83726.1"/>
    </source>
</evidence>
<protein>
    <submittedName>
        <fullName evidence="2">Uncharacterized protein</fullName>
    </submittedName>
</protein>
<gene>
    <name evidence="2" type="ORF">E2C01_078441</name>
</gene>
<feature type="compositionally biased region" description="Basic and acidic residues" evidence="1">
    <location>
        <begin position="9"/>
        <end position="21"/>
    </location>
</feature>
<dbReference type="AlphaFoldDB" id="A0A5B7IQ58"/>
<sequence>MAGVAGVWEEDKERKLNDKGDLTPTRHLRTSTLSPTLNDTRPGDPDLTPAASFVSPVHYTHSRFSILTCLPCNFLIPPSLCTFIKNYLTNKQGSHHHFITIPDTIPSHHPRPSPPPHSLITTRHTVILPQLTPAVLDIYTLTPSVP</sequence>
<proteinExistence type="predicted"/>
<accession>A0A5B7IQ58</accession>
<evidence type="ECO:0000313" key="3">
    <source>
        <dbReference type="Proteomes" id="UP000324222"/>
    </source>
</evidence>
<dbReference type="EMBL" id="VSRR010063296">
    <property type="protein sequence ID" value="MPC83726.1"/>
    <property type="molecule type" value="Genomic_DNA"/>
</dbReference>
<dbReference type="Proteomes" id="UP000324222">
    <property type="component" value="Unassembled WGS sequence"/>
</dbReference>
<keyword evidence="3" id="KW-1185">Reference proteome</keyword>
<feature type="region of interest" description="Disordered" evidence="1">
    <location>
        <begin position="1"/>
        <end position="44"/>
    </location>
</feature>
<evidence type="ECO:0000256" key="1">
    <source>
        <dbReference type="SAM" id="MobiDB-lite"/>
    </source>
</evidence>
<name>A0A5B7IQ58_PORTR</name>
<comment type="caution">
    <text evidence="2">The sequence shown here is derived from an EMBL/GenBank/DDBJ whole genome shotgun (WGS) entry which is preliminary data.</text>
</comment>
<reference evidence="2 3" key="1">
    <citation type="submission" date="2019-05" db="EMBL/GenBank/DDBJ databases">
        <title>Another draft genome of Portunus trituberculatus and its Hox gene families provides insights of decapod evolution.</title>
        <authorList>
            <person name="Jeong J.-H."/>
            <person name="Song I."/>
            <person name="Kim S."/>
            <person name="Choi T."/>
            <person name="Kim D."/>
            <person name="Ryu S."/>
            <person name="Kim W."/>
        </authorList>
    </citation>
    <scope>NUCLEOTIDE SEQUENCE [LARGE SCALE GENOMIC DNA]</scope>
    <source>
        <tissue evidence="2">Muscle</tissue>
    </source>
</reference>
<feature type="compositionally biased region" description="Polar residues" evidence="1">
    <location>
        <begin position="30"/>
        <end position="39"/>
    </location>
</feature>